<evidence type="ECO:0000256" key="1">
    <source>
        <dbReference type="SAM" id="MobiDB-lite"/>
    </source>
</evidence>
<keyword evidence="3" id="KW-1185">Reference proteome</keyword>
<comment type="caution">
    <text evidence="2">The sequence shown here is derived from an EMBL/GenBank/DDBJ whole genome shotgun (WGS) entry which is preliminary data.</text>
</comment>
<dbReference type="AlphaFoldDB" id="A0A9P6XBF9"/>
<accession>A0A9P6XBF9</accession>
<sequence length="140" mass="16135">MQIAGIEGQVMSVHLIDQGLYMTSGLGSLRLSSSQIEMRKIRVLLERLFNLKRNLLYMKNCFQKLEFDKSSDSKSMERRLKIKRSPYESSSNESSDEELFDQEVSEEEISEEEISDEKISEEEVPSEEVSGVHKDTKYTG</sequence>
<feature type="compositionally biased region" description="Basic and acidic residues" evidence="1">
    <location>
        <begin position="69"/>
        <end position="79"/>
    </location>
</feature>
<reference evidence="2" key="1">
    <citation type="journal article" date="2020" name="Microb. Genom.">
        <title>Genetic diversity of clinical and environmental Mucorales isolates obtained from an investigation of mucormycosis cases among solid organ transplant recipients.</title>
        <authorList>
            <person name="Nguyen M.H."/>
            <person name="Kaul D."/>
            <person name="Muto C."/>
            <person name="Cheng S.J."/>
            <person name="Richter R.A."/>
            <person name="Bruno V.M."/>
            <person name="Liu G."/>
            <person name="Beyhan S."/>
            <person name="Sundermann A.J."/>
            <person name="Mounaud S."/>
            <person name="Pasculle A.W."/>
            <person name="Nierman W.C."/>
            <person name="Driscoll E."/>
            <person name="Cumbie R."/>
            <person name="Clancy C.J."/>
            <person name="Dupont C.L."/>
        </authorList>
    </citation>
    <scope>NUCLEOTIDE SEQUENCE</scope>
    <source>
        <strain evidence="2">GL11</strain>
    </source>
</reference>
<dbReference type="OrthoDB" id="2279247at2759"/>
<proteinExistence type="predicted"/>
<dbReference type="Proteomes" id="UP000716291">
    <property type="component" value="Unassembled WGS sequence"/>
</dbReference>
<feature type="region of interest" description="Disordered" evidence="1">
    <location>
        <begin position="69"/>
        <end position="140"/>
    </location>
</feature>
<evidence type="ECO:0000313" key="2">
    <source>
        <dbReference type="EMBL" id="KAG1309808.1"/>
    </source>
</evidence>
<organism evidence="2 3">
    <name type="scientific">Rhizopus oryzae</name>
    <name type="common">Mucormycosis agent</name>
    <name type="synonym">Rhizopus arrhizus var. delemar</name>
    <dbReference type="NCBI Taxonomy" id="64495"/>
    <lineage>
        <taxon>Eukaryota</taxon>
        <taxon>Fungi</taxon>
        <taxon>Fungi incertae sedis</taxon>
        <taxon>Mucoromycota</taxon>
        <taxon>Mucoromycotina</taxon>
        <taxon>Mucoromycetes</taxon>
        <taxon>Mucorales</taxon>
        <taxon>Mucorineae</taxon>
        <taxon>Rhizopodaceae</taxon>
        <taxon>Rhizopus</taxon>
    </lineage>
</organism>
<evidence type="ECO:0000313" key="3">
    <source>
        <dbReference type="Proteomes" id="UP000716291"/>
    </source>
</evidence>
<gene>
    <name evidence="2" type="ORF">G6F64_005028</name>
</gene>
<name>A0A9P6XBF9_RHIOR</name>
<protein>
    <submittedName>
        <fullName evidence="2">Uncharacterized protein</fullName>
    </submittedName>
</protein>
<feature type="compositionally biased region" description="Basic and acidic residues" evidence="1">
    <location>
        <begin position="130"/>
        <end position="140"/>
    </location>
</feature>
<feature type="compositionally biased region" description="Acidic residues" evidence="1">
    <location>
        <begin position="94"/>
        <end position="126"/>
    </location>
</feature>
<dbReference type="EMBL" id="JAANQT010000586">
    <property type="protein sequence ID" value="KAG1309808.1"/>
    <property type="molecule type" value="Genomic_DNA"/>
</dbReference>